<dbReference type="RefSeq" id="WP_112219889.1">
    <property type="nucleotide sequence ID" value="NZ_MVJN01000007.1"/>
</dbReference>
<dbReference type="AlphaFoldDB" id="A0A364LI24"/>
<evidence type="ECO:0000256" key="1">
    <source>
        <dbReference type="SAM" id="MobiDB-lite"/>
    </source>
</evidence>
<reference evidence="2 3" key="1">
    <citation type="submission" date="2017-02" db="EMBL/GenBank/DDBJ databases">
        <title>Legionella quilivanii strain from human: case report and whole genome sequencing analysis.</title>
        <authorList>
            <person name="Lalancette C."/>
            <person name="Leduc J.-M."/>
            <person name="Levesque S."/>
            <person name="Fournier E."/>
            <person name="Saoud J."/>
            <person name="Faucher S.P."/>
            <person name="Bernard K."/>
            <person name="Martineau C."/>
            <person name="Longtin J."/>
        </authorList>
    </citation>
    <scope>NUCLEOTIDE SEQUENCE [LARGE SCALE GENOMIC DNA]</scope>
    <source>
        <strain evidence="2 3">ID143958</strain>
    </source>
</reference>
<dbReference type="EMBL" id="MVJN01000007">
    <property type="protein sequence ID" value="RAP35963.1"/>
    <property type="molecule type" value="Genomic_DNA"/>
</dbReference>
<proteinExistence type="predicted"/>
<dbReference type="Proteomes" id="UP000249458">
    <property type="component" value="Unassembled WGS sequence"/>
</dbReference>
<comment type="caution">
    <text evidence="2">The sequence shown here is derived from an EMBL/GenBank/DDBJ whole genome shotgun (WGS) entry which is preliminary data.</text>
</comment>
<evidence type="ECO:0000313" key="3">
    <source>
        <dbReference type="Proteomes" id="UP000249458"/>
    </source>
</evidence>
<accession>A0A364LI24</accession>
<organism evidence="2 3">
    <name type="scientific">Legionella quinlivanii</name>
    <dbReference type="NCBI Taxonomy" id="45073"/>
    <lineage>
        <taxon>Bacteria</taxon>
        <taxon>Pseudomonadati</taxon>
        <taxon>Pseudomonadota</taxon>
        <taxon>Gammaproteobacteria</taxon>
        <taxon>Legionellales</taxon>
        <taxon>Legionellaceae</taxon>
        <taxon>Legionella</taxon>
    </lineage>
</organism>
<protein>
    <submittedName>
        <fullName evidence="2">Uncharacterized protein</fullName>
    </submittedName>
</protein>
<evidence type="ECO:0000313" key="2">
    <source>
        <dbReference type="EMBL" id="RAP35963.1"/>
    </source>
</evidence>
<feature type="region of interest" description="Disordered" evidence="1">
    <location>
        <begin position="206"/>
        <end position="231"/>
    </location>
</feature>
<name>A0A364LI24_9GAMM</name>
<gene>
    <name evidence="2" type="ORF">B1207_10315</name>
</gene>
<sequence>MSKFSTFSVYETEMRLFINSLKQSAVDVEKITDWLYGAGIYAYTRAQGAFYYPFEAECLEKFKHRPLISRYHSQGQHFEGLSALRETLVSEFAKDNAELAEMLANNFNTLVLAKIYAHREFIKIEAEIASEFNEFLDANGRLDPLASLEKVTQLFEGRKAEYPQLENDFNNKLTLMREFLSEAKKMAEQAKSPSIKDAGSITFLKPLKTKEEEETPVSSAKLGYNSSNSDE</sequence>